<proteinExistence type="predicted"/>
<accession>A0A7Y9W5V3</accession>
<dbReference type="EMBL" id="JACCAU010000001">
    <property type="protein sequence ID" value="NYH14799.1"/>
    <property type="molecule type" value="Genomic_DNA"/>
</dbReference>
<feature type="transmembrane region" description="Helical" evidence="1">
    <location>
        <begin position="179"/>
        <end position="196"/>
    </location>
</feature>
<dbReference type="AlphaFoldDB" id="A0A7Y9W5V3"/>
<keyword evidence="1" id="KW-0472">Membrane</keyword>
<feature type="transmembrane region" description="Helical" evidence="1">
    <location>
        <begin position="99"/>
        <end position="119"/>
    </location>
</feature>
<feature type="transmembrane region" description="Helical" evidence="1">
    <location>
        <begin position="149"/>
        <end position="167"/>
    </location>
</feature>
<gene>
    <name evidence="2" type="ORF">GGD41_002027</name>
</gene>
<reference evidence="2 3" key="1">
    <citation type="submission" date="2020-07" db="EMBL/GenBank/DDBJ databases">
        <title>Exploring microbial biodiversity for novel pathways involved in the catabolism of aromatic compounds derived from lignin.</title>
        <authorList>
            <person name="Elkins J."/>
        </authorList>
    </citation>
    <scope>NUCLEOTIDE SEQUENCE [LARGE SCALE GENOMIC DNA]</scope>
    <source>
        <strain evidence="2 3">H2C3B</strain>
    </source>
</reference>
<feature type="transmembrane region" description="Helical" evidence="1">
    <location>
        <begin position="65"/>
        <end position="87"/>
    </location>
</feature>
<evidence type="ECO:0000313" key="3">
    <source>
        <dbReference type="Proteomes" id="UP000572540"/>
    </source>
</evidence>
<dbReference type="RefSeq" id="WP_179710300.1">
    <property type="nucleotide sequence ID" value="NZ_JACCAU010000001.1"/>
</dbReference>
<protein>
    <submittedName>
        <fullName evidence="2">MFS family permease</fullName>
    </submittedName>
</protein>
<evidence type="ECO:0000313" key="2">
    <source>
        <dbReference type="EMBL" id="NYH14799.1"/>
    </source>
</evidence>
<feature type="transmembrane region" description="Helical" evidence="1">
    <location>
        <begin position="20"/>
        <end position="45"/>
    </location>
</feature>
<keyword evidence="1" id="KW-0812">Transmembrane</keyword>
<keyword evidence="1" id="KW-1133">Transmembrane helix</keyword>
<dbReference type="Proteomes" id="UP000572540">
    <property type="component" value="Unassembled WGS sequence"/>
</dbReference>
<comment type="caution">
    <text evidence="2">The sequence shown here is derived from an EMBL/GenBank/DDBJ whole genome shotgun (WGS) entry which is preliminary data.</text>
</comment>
<organism evidence="2 3">
    <name type="scientific">Paraburkholderia bryophila</name>
    <dbReference type="NCBI Taxonomy" id="420952"/>
    <lineage>
        <taxon>Bacteria</taxon>
        <taxon>Pseudomonadati</taxon>
        <taxon>Pseudomonadota</taxon>
        <taxon>Betaproteobacteria</taxon>
        <taxon>Burkholderiales</taxon>
        <taxon>Burkholderiaceae</taxon>
        <taxon>Paraburkholderia</taxon>
    </lineage>
</organism>
<sequence length="211" mass="23892">MNTRSEKGTDTQYLFTKSLLWIAFFAALILSISIVTSLVLIDFIHGNPNRPKSNAVLMMTLTPPLLSLVAVIGIFIIFSLPQIAQAFMMRILHPRVGRYAYIFIGLMVPLISIATWYCYDYLTPTDFNLGINEGENWVPYQHSINLKRYLATLVCQGFVTTFSLFYFDAGIRHRSKKPIILGVVFLAIIIGAILGYRDAITQYQFIDHPSS</sequence>
<name>A0A7Y9W5V3_9BURK</name>
<evidence type="ECO:0000256" key="1">
    <source>
        <dbReference type="SAM" id="Phobius"/>
    </source>
</evidence>